<dbReference type="Proteomes" id="UP000800035">
    <property type="component" value="Unassembled WGS sequence"/>
</dbReference>
<feature type="region of interest" description="Disordered" evidence="1">
    <location>
        <begin position="1"/>
        <end position="80"/>
    </location>
</feature>
<evidence type="ECO:0000313" key="3">
    <source>
        <dbReference type="Proteomes" id="UP000800035"/>
    </source>
</evidence>
<keyword evidence="3" id="KW-1185">Reference proteome</keyword>
<gene>
    <name evidence="2" type="ORF">CC80DRAFT_496394</name>
</gene>
<protein>
    <submittedName>
        <fullName evidence="2">Uncharacterized protein</fullName>
    </submittedName>
</protein>
<sequence>MKLERQKVLAAQTQKRNSYVSQAPHPASTVNTTKQPGANAAANPPPQNTGSSSVASTHPAQPSPHRKQLRKRPLRRLGIR</sequence>
<organism evidence="2 3">
    <name type="scientific">Byssothecium circinans</name>
    <dbReference type="NCBI Taxonomy" id="147558"/>
    <lineage>
        <taxon>Eukaryota</taxon>
        <taxon>Fungi</taxon>
        <taxon>Dikarya</taxon>
        <taxon>Ascomycota</taxon>
        <taxon>Pezizomycotina</taxon>
        <taxon>Dothideomycetes</taxon>
        <taxon>Pleosporomycetidae</taxon>
        <taxon>Pleosporales</taxon>
        <taxon>Massarineae</taxon>
        <taxon>Massarinaceae</taxon>
        <taxon>Byssothecium</taxon>
    </lineage>
</organism>
<dbReference type="EMBL" id="ML977020">
    <property type="protein sequence ID" value="KAF1951110.1"/>
    <property type="molecule type" value="Genomic_DNA"/>
</dbReference>
<accession>A0A6A5TG03</accession>
<proteinExistence type="predicted"/>
<name>A0A6A5TG03_9PLEO</name>
<feature type="compositionally biased region" description="Polar residues" evidence="1">
    <location>
        <begin position="49"/>
        <end position="60"/>
    </location>
</feature>
<feature type="compositionally biased region" description="Basic residues" evidence="1">
    <location>
        <begin position="64"/>
        <end position="80"/>
    </location>
</feature>
<evidence type="ECO:0000313" key="2">
    <source>
        <dbReference type="EMBL" id="KAF1951110.1"/>
    </source>
</evidence>
<feature type="compositionally biased region" description="Polar residues" evidence="1">
    <location>
        <begin position="11"/>
        <end position="21"/>
    </location>
</feature>
<dbReference type="AlphaFoldDB" id="A0A6A5TG03"/>
<reference evidence="2" key="1">
    <citation type="journal article" date="2020" name="Stud. Mycol.">
        <title>101 Dothideomycetes genomes: a test case for predicting lifestyles and emergence of pathogens.</title>
        <authorList>
            <person name="Haridas S."/>
            <person name="Albert R."/>
            <person name="Binder M."/>
            <person name="Bloem J."/>
            <person name="Labutti K."/>
            <person name="Salamov A."/>
            <person name="Andreopoulos B."/>
            <person name="Baker S."/>
            <person name="Barry K."/>
            <person name="Bills G."/>
            <person name="Bluhm B."/>
            <person name="Cannon C."/>
            <person name="Castanera R."/>
            <person name="Culley D."/>
            <person name="Daum C."/>
            <person name="Ezra D."/>
            <person name="Gonzalez J."/>
            <person name="Henrissat B."/>
            <person name="Kuo A."/>
            <person name="Liang C."/>
            <person name="Lipzen A."/>
            <person name="Lutzoni F."/>
            <person name="Magnuson J."/>
            <person name="Mondo S."/>
            <person name="Nolan M."/>
            <person name="Ohm R."/>
            <person name="Pangilinan J."/>
            <person name="Park H.-J."/>
            <person name="Ramirez L."/>
            <person name="Alfaro M."/>
            <person name="Sun H."/>
            <person name="Tritt A."/>
            <person name="Yoshinaga Y."/>
            <person name="Zwiers L.-H."/>
            <person name="Turgeon B."/>
            <person name="Goodwin S."/>
            <person name="Spatafora J."/>
            <person name="Crous P."/>
            <person name="Grigoriev I."/>
        </authorList>
    </citation>
    <scope>NUCLEOTIDE SEQUENCE</scope>
    <source>
        <strain evidence="2">CBS 675.92</strain>
    </source>
</reference>
<evidence type="ECO:0000256" key="1">
    <source>
        <dbReference type="SAM" id="MobiDB-lite"/>
    </source>
</evidence>